<keyword evidence="4" id="KW-1185">Reference proteome</keyword>
<reference evidence="3 4" key="1">
    <citation type="journal article" date="2019" name="Int. J. Syst. Evol. Microbiol.">
        <title>The Global Catalogue of Microorganisms (GCM) 10K type strain sequencing project: providing services to taxonomists for standard genome sequencing and annotation.</title>
        <authorList>
            <consortium name="The Broad Institute Genomics Platform"/>
            <consortium name="The Broad Institute Genome Sequencing Center for Infectious Disease"/>
            <person name="Wu L."/>
            <person name="Ma J."/>
        </authorList>
    </citation>
    <scope>NUCLEOTIDE SEQUENCE [LARGE SCALE GENOMIC DNA]</scope>
    <source>
        <strain evidence="3 4">JCM 3146</strain>
    </source>
</reference>
<dbReference type="RefSeq" id="WP_252809459.1">
    <property type="nucleotide sequence ID" value="NZ_BAAABM010000010.1"/>
</dbReference>
<dbReference type="PROSITE" id="PS51664">
    <property type="entry name" value="YCAO"/>
    <property type="match status" value="1"/>
</dbReference>
<dbReference type="Gene3D" id="3.30.1330.230">
    <property type="match status" value="1"/>
</dbReference>
<dbReference type="InterPro" id="IPR027624">
    <property type="entry name" value="TOMM_cyclo_SagD"/>
</dbReference>
<comment type="caution">
    <text evidence="3">The sequence shown here is derived from an EMBL/GenBank/DDBJ whole genome shotgun (WGS) entry which is preliminary data.</text>
</comment>
<dbReference type="InterPro" id="IPR003776">
    <property type="entry name" value="YcaO-like_dom"/>
</dbReference>
<dbReference type="Proteomes" id="UP001501822">
    <property type="component" value="Unassembled WGS sequence"/>
</dbReference>
<gene>
    <name evidence="3" type="ORF">GCM10010151_17500</name>
</gene>
<dbReference type="Gene3D" id="3.30.40.250">
    <property type="match status" value="1"/>
</dbReference>
<evidence type="ECO:0000313" key="4">
    <source>
        <dbReference type="Proteomes" id="UP001501822"/>
    </source>
</evidence>
<dbReference type="NCBIfam" id="TIGR03604">
    <property type="entry name" value="TOMM_cyclo_SagD"/>
    <property type="match status" value="1"/>
</dbReference>
<name>A0ABN0W7Q8_9ACTN</name>
<dbReference type="Pfam" id="PF02624">
    <property type="entry name" value="YcaO"/>
    <property type="match status" value="1"/>
</dbReference>
<organism evidence="3 4">
    <name type="scientific">Actinoallomurus spadix</name>
    <dbReference type="NCBI Taxonomy" id="79912"/>
    <lineage>
        <taxon>Bacteria</taxon>
        <taxon>Bacillati</taxon>
        <taxon>Actinomycetota</taxon>
        <taxon>Actinomycetes</taxon>
        <taxon>Streptosporangiales</taxon>
        <taxon>Thermomonosporaceae</taxon>
        <taxon>Actinoallomurus</taxon>
    </lineage>
</organism>
<dbReference type="PANTHER" id="PTHR37809">
    <property type="entry name" value="RIBOSOMAL PROTEIN S12 METHYLTHIOTRANSFERASE ACCESSORY FACTOR YCAO"/>
    <property type="match status" value="1"/>
</dbReference>
<accession>A0ABN0W7Q8</accession>
<dbReference type="Gene3D" id="3.30.160.660">
    <property type="match status" value="1"/>
</dbReference>
<evidence type="ECO:0000256" key="1">
    <source>
        <dbReference type="SAM" id="MobiDB-lite"/>
    </source>
</evidence>
<dbReference type="EMBL" id="BAAABM010000010">
    <property type="protein sequence ID" value="GAA0328050.1"/>
    <property type="molecule type" value="Genomic_DNA"/>
</dbReference>
<feature type="region of interest" description="Disordered" evidence="1">
    <location>
        <begin position="333"/>
        <end position="352"/>
    </location>
</feature>
<evidence type="ECO:0000259" key="2">
    <source>
        <dbReference type="PROSITE" id="PS51664"/>
    </source>
</evidence>
<protein>
    <recommendedName>
        <fullName evidence="2">YcaO domain-containing protein</fullName>
    </recommendedName>
</protein>
<evidence type="ECO:0000313" key="3">
    <source>
        <dbReference type="EMBL" id="GAA0328050.1"/>
    </source>
</evidence>
<sequence length="436" mass="47278">MEGASALLDLAGPYGAVGRPRRVNTYGWMPNECVLYTASTGNPSAVTRPFRADARAGHGTGRAYGDPDRARLLAVAEALERYAGLVAPERGVILASAAELGGDALDLDLIARCSPRELRRPGCPVHAIDRTRPIRWTTATDLRTGRPVLVPAVLVFLTFPELDAENFWIPISTGCAVHRTVEAAAVNALCELIERDALALTWLLRRPLPRLAEDRLPEPARSIVAWCADHGIASFLYDATTDVGVPVVYCLQTAEHAPRTGQLVGAACGFDGASLAEHALMEAMGLRLGMESRPAPPRRYADHRVVDDGAAVMAARARRDAFGFLLGDLPAPHRPGDLPASRPPGGDPGSDRARLEFLLRRLAELDMTVLLVDLTTRELRDSGHVAVRVIVPELQPMSARPLVQYRAHPRLRTAAERLGLPPLPERRLNPYPQPMA</sequence>
<proteinExistence type="predicted"/>
<feature type="domain" description="YcaO" evidence="2">
    <location>
        <begin position="61"/>
        <end position="436"/>
    </location>
</feature>
<dbReference type="PANTHER" id="PTHR37809:SF1">
    <property type="entry name" value="RIBOSOMAL PROTEIN S12 METHYLTHIOTRANSFERASE ACCESSORY FACTOR YCAO"/>
    <property type="match status" value="1"/>
</dbReference>